<organism evidence="2 3">
    <name type="scientific">Methylobacterium aquaticum</name>
    <dbReference type="NCBI Taxonomy" id="270351"/>
    <lineage>
        <taxon>Bacteria</taxon>
        <taxon>Pseudomonadati</taxon>
        <taxon>Pseudomonadota</taxon>
        <taxon>Alphaproteobacteria</taxon>
        <taxon>Hyphomicrobiales</taxon>
        <taxon>Methylobacteriaceae</taxon>
        <taxon>Methylobacterium</taxon>
    </lineage>
</organism>
<comment type="caution">
    <text evidence="2">The sequence shown here is derived from an EMBL/GenBank/DDBJ whole genome shotgun (WGS) entry which is preliminary data.</text>
</comment>
<evidence type="ECO:0000313" key="3">
    <source>
        <dbReference type="Proteomes" id="UP000035929"/>
    </source>
</evidence>
<evidence type="ECO:0000256" key="1">
    <source>
        <dbReference type="SAM" id="MobiDB-lite"/>
    </source>
</evidence>
<evidence type="ECO:0000313" key="2">
    <source>
        <dbReference type="EMBL" id="KMO28969.1"/>
    </source>
</evidence>
<proteinExistence type="predicted"/>
<dbReference type="Proteomes" id="UP000035929">
    <property type="component" value="Unassembled WGS sequence"/>
</dbReference>
<gene>
    <name evidence="2" type="ORF">VP06_25860</name>
</gene>
<dbReference type="AlphaFoldDB" id="A0A0J6S5L6"/>
<feature type="compositionally biased region" description="Polar residues" evidence="1">
    <location>
        <begin position="192"/>
        <end position="205"/>
    </location>
</feature>
<dbReference type="EMBL" id="LABX01000219">
    <property type="protein sequence ID" value="KMO28969.1"/>
    <property type="molecule type" value="Genomic_DNA"/>
</dbReference>
<name>A0A0J6S5L6_9HYPH</name>
<accession>A0A0J6S5L6</accession>
<sequence length="224" mass="23364">MACVLARTPRMRSSLILAAVIGGLGLGLAAPAPALAQSTGNNCLVRQAADAAVQRQIALIDAAKVNPSSFFNGPNSCIAGDLLKRFDLSNLIPDLSGFLTSGVTNLVQSVIDQAKRQVCQILDNQLQDTIRSINQQMNSFQSSITGDLFRQLNGSISPISLPSITNLGTYNHVQNSAFGSALSLTPAQTSTSVVQPDTSQSSSTIVIPPSSGTTTGTGFEGIMR</sequence>
<dbReference type="PATRIC" id="fig|270351.6.peg.3259"/>
<dbReference type="OrthoDB" id="7993756at2"/>
<feature type="region of interest" description="Disordered" evidence="1">
    <location>
        <begin position="192"/>
        <end position="224"/>
    </location>
</feature>
<reference evidence="2 3" key="1">
    <citation type="submission" date="2015-03" db="EMBL/GenBank/DDBJ databases">
        <title>Genome sequencing of Methylobacterium aquaticum DSM16371 type strain.</title>
        <authorList>
            <person name="Chaudhry V."/>
            <person name="Patil P.B."/>
        </authorList>
    </citation>
    <scope>NUCLEOTIDE SEQUENCE [LARGE SCALE GENOMIC DNA]</scope>
    <source>
        <strain evidence="2 3">DSM 16371</strain>
    </source>
</reference>
<protein>
    <submittedName>
        <fullName evidence="2">Uncharacterized protein</fullName>
    </submittedName>
</protein>